<dbReference type="EMBL" id="JANCMU010000001">
    <property type="protein sequence ID" value="MDG4944971.1"/>
    <property type="molecule type" value="Genomic_DNA"/>
</dbReference>
<dbReference type="Gene3D" id="2.60.40.10">
    <property type="entry name" value="Immunoglobulins"/>
    <property type="match status" value="1"/>
</dbReference>
<name>A0A9X4RTT8_9FLAO</name>
<dbReference type="Proteomes" id="UP001152599">
    <property type="component" value="Unassembled WGS sequence"/>
</dbReference>
<organism evidence="2 3">
    <name type="scientific">Profundicola chukchiensis</name>
    <dbReference type="NCBI Taxonomy" id="2961959"/>
    <lineage>
        <taxon>Bacteria</taxon>
        <taxon>Pseudomonadati</taxon>
        <taxon>Bacteroidota</taxon>
        <taxon>Flavobacteriia</taxon>
        <taxon>Flavobacteriales</taxon>
        <taxon>Weeksellaceae</taxon>
        <taxon>Profundicola</taxon>
    </lineage>
</organism>
<feature type="chain" id="PRO_5040866537" evidence="1">
    <location>
        <begin position="21"/>
        <end position="124"/>
    </location>
</feature>
<evidence type="ECO:0000313" key="3">
    <source>
        <dbReference type="Proteomes" id="UP001152599"/>
    </source>
</evidence>
<proteinExistence type="predicted"/>
<reference evidence="2" key="1">
    <citation type="submission" date="2022-07" db="EMBL/GenBank/DDBJ databases">
        <title>Description and genome-wide analysis of Profundicola chukchiensis gen. nov., sp. nov., marine bacteria isolated from bottom sediments of the Chukchi Sea.</title>
        <authorList>
            <person name="Romanenko L."/>
            <person name="Otstavnykh N."/>
            <person name="Kurilenko V."/>
            <person name="Eremeev V."/>
            <person name="Velansky P."/>
            <person name="Mikhailov V."/>
            <person name="Isaeva M."/>
        </authorList>
    </citation>
    <scope>NUCLEOTIDE SEQUENCE</scope>
    <source>
        <strain evidence="2">KMM 9713</strain>
    </source>
</reference>
<dbReference type="Pfam" id="PF07610">
    <property type="entry name" value="DUF1573"/>
    <property type="match status" value="1"/>
</dbReference>
<dbReference type="InterPro" id="IPR011467">
    <property type="entry name" value="DUF1573"/>
</dbReference>
<dbReference type="AlphaFoldDB" id="A0A9X4RTT8"/>
<evidence type="ECO:0000256" key="1">
    <source>
        <dbReference type="SAM" id="SignalP"/>
    </source>
</evidence>
<keyword evidence="1" id="KW-0732">Signal</keyword>
<dbReference type="RefSeq" id="WP_304416436.1">
    <property type="nucleotide sequence ID" value="NZ_JANAIE010000002.1"/>
</dbReference>
<protein>
    <submittedName>
        <fullName evidence="2">DUF1573 domain-containing protein</fullName>
    </submittedName>
</protein>
<dbReference type="PANTHER" id="PTHR37833">
    <property type="entry name" value="LIPOPROTEIN-RELATED"/>
    <property type="match status" value="1"/>
</dbReference>
<comment type="caution">
    <text evidence="2">The sequence shown here is derived from an EMBL/GenBank/DDBJ whole genome shotgun (WGS) entry which is preliminary data.</text>
</comment>
<gene>
    <name evidence="2" type="ORF">NMK71_00950</name>
</gene>
<sequence length="124" mass="13680">MKKLFYSLVFTLVAFVGLQAQEIAFEQEVIDYGDITKGADGARSYTFKNSGDKPLVIRLVKPSCGCTVADYPKEPIAPGESGKIKVGYDTKRVGPFNKTIEVHSNAQENGRKIVRIKGRVVEQL</sequence>
<accession>A0A9X4RTT8</accession>
<dbReference type="PANTHER" id="PTHR37833:SF1">
    <property type="entry name" value="SIGNAL PEPTIDE PROTEIN"/>
    <property type="match status" value="1"/>
</dbReference>
<keyword evidence="3" id="KW-1185">Reference proteome</keyword>
<feature type="signal peptide" evidence="1">
    <location>
        <begin position="1"/>
        <end position="20"/>
    </location>
</feature>
<dbReference type="InterPro" id="IPR013783">
    <property type="entry name" value="Ig-like_fold"/>
</dbReference>
<evidence type="ECO:0000313" key="2">
    <source>
        <dbReference type="EMBL" id="MDG4944971.1"/>
    </source>
</evidence>